<evidence type="ECO:0000259" key="8">
    <source>
        <dbReference type="Pfam" id="PF00294"/>
    </source>
</evidence>
<proteinExistence type="inferred from homology"/>
<dbReference type="OMA" id="AWTHQHP"/>
<evidence type="ECO:0000313" key="11">
    <source>
        <dbReference type="WBParaSite" id="NBR_0002083801-mRNA-1"/>
    </source>
</evidence>
<evidence type="ECO:0000256" key="6">
    <source>
        <dbReference type="ARBA" id="ARBA00022840"/>
    </source>
</evidence>
<evidence type="ECO:0000313" key="10">
    <source>
        <dbReference type="Proteomes" id="UP000271162"/>
    </source>
</evidence>
<dbReference type="GO" id="GO:0005524">
    <property type="term" value="F:ATP binding"/>
    <property type="evidence" value="ECO:0007669"/>
    <property type="project" value="UniProtKB-KW"/>
</dbReference>
<keyword evidence="4" id="KW-0547">Nucleotide-binding</keyword>
<dbReference type="GO" id="GO:0009443">
    <property type="term" value="P:pyridoxal 5'-phosphate salvage"/>
    <property type="evidence" value="ECO:0007669"/>
    <property type="project" value="InterPro"/>
</dbReference>
<dbReference type="PANTHER" id="PTHR10534:SF2">
    <property type="entry name" value="PYRIDOXAL KINASE"/>
    <property type="match status" value="1"/>
</dbReference>
<dbReference type="InterPro" id="IPR029056">
    <property type="entry name" value="Ribokinase-like"/>
</dbReference>
<feature type="domain" description="Carbohydrate kinase PfkB" evidence="8">
    <location>
        <begin position="14"/>
        <end position="266"/>
    </location>
</feature>
<dbReference type="Pfam" id="PF00294">
    <property type="entry name" value="PfkB"/>
    <property type="match status" value="1"/>
</dbReference>
<keyword evidence="5" id="KW-0418">Kinase</keyword>
<reference evidence="11" key="1">
    <citation type="submission" date="2017-02" db="UniProtKB">
        <authorList>
            <consortium name="WormBaseParasite"/>
        </authorList>
    </citation>
    <scope>IDENTIFICATION</scope>
</reference>
<evidence type="ECO:0000256" key="5">
    <source>
        <dbReference type="ARBA" id="ARBA00022777"/>
    </source>
</evidence>
<dbReference type="NCBIfam" id="TIGR00687">
    <property type="entry name" value="pyridox_kin"/>
    <property type="match status" value="1"/>
</dbReference>
<dbReference type="PANTHER" id="PTHR10534">
    <property type="entry name" value="PYRIDOXAL KINASE"/>
    <property type="match status" value="1"/>
</dbReference>
<dbReference type="AlphaFoldDB" id="A0A0N4YUB6"/>
<sequence>MSAVEEALRKERNKRVLSIQSHVVHGYAGNKASVFPLQINGFEVDPINSVQFSNHAGNVEFLNLPTRYKHVKGQRLTDVELTELYEGLKLNEINEYSYILTGYCGNVSFLKKIADIITDLKNNDPNVMFVCDPVMGDNGKYYVPKDLLPVYRDVIVPMADVLTPNAFELGELVGFDVVNEEDCLRGMDIIHGYGVTHVVVTSGVEGAQAEDKLTCYASTKDASGNVRQFRFRFPRLRGQFVGTGDVFTSLLVVWLSNCDNDVGEALKWIQTREKRASYD</sequence>
<dbReference type="STRING" id="27835.A0A0N4YUB6"/>
<evidence type="ECO:0000256" key="1">
    <source>
        <dbReference type="ARBA" id="ARBA00008805"/>
    </source>
</evidence>
<evidence type="ECO:0000256" key="3">
    <source>
        <dbReference type="ARBA" id="ARBA00022679"/>
    </source>
</evidence>
<dbReference type="Gene3D" id="3.40.1190.20">
    <property type="match status" value="1"/>
</dbReference>
<keyword evidence="10" id="KW-1185">Reference proteome</keyword>
<dbReference type="GO" id="GO:0008478">
    <property type="term" value="F:pyridoxal kinase activity"/>
    <property type="evidence" value="ECO:0007669"/>
    <property type="project" value="UniProtKB-EC"/>
</dbReference>
<keyword evidence="3" id="KW-0808">Transferase</keyword>
<dbReference type="InterPro" id="IPR004625">
    <property type="entry name" value="PyrdxlKinase"/>
</dbReference>
<gene>
    <name evidence="9" type="ORF">NBR_LOCUS20842</name>
</gene>
<dbReference type="WBParaSite" id="NBR_0002083801-mRNA-1">
    <property type="protein sequence ID" value="NBR_0002083801-mRNA-1"/>
    <property type="gene ID" value="NBR_0002083801"/>
</dbReference>
<dbReference type="CDD" id="cd01173">
    <property type="entry name" value="pyridoxal_pyridoxamine_kinase"/>
    <property type="match status" value="1"/>
</dbReference>
<dbReference type="GO" id="GO:0005829">
    <property type="term" value="C:cytosol"/>
    <property type="evidence" value="ECO:0007669"/>
    <property type="project" value="TreeGrafter"/>
</dbReference>
<dbReference type="EC" id="2.7.1.35" evidence="2"/>
<organism evidence="11">
    <name type="scientific">Nippostrongylus brasiliensis</name>
    <name type="common">Rat hookworm</name>
    <dbReference type="NCBI Taxonomy" id="27835"/>
    <lineage>
        <taxon>Eukaryota</taxon>
        <taxon>Metazoa</taxon>
        <taxon>Ecdysozoa</taxon>
        <taxon>Nematoda</taxon>
        <taxon>Chromadorea</taxon>
        <taxon>Rhabditida</taxon>
        <taxon>Rhabditina</taxon>
        <taxon>Rhabditomorpha</taxon>
        <taxon>Strongyloidea</taxon>
        <taxon>Heligmosomidae</taxon>
        <taxon>Nippostrongylus</taxon>
    </lineage>
</organism>
<reference evidence="9 10" key="2">
    <citation type="submission" date="2018-11" db="EMBL/GenBank/DDBJ databases">
        <authorList>
            <consortium name="Pathogen Informatics"/>
        </authorList>
    </citation>
    <scope>NUCLEOTIDE SEQUENCE [LARGE SCALE GENOMIC DNA]</scope>
</reference>
<dbReference type="InterPro" id="IPR011611">
    <property type="entry name" value="PfkB_dom"/>
</dbReference>
<dbReference type="SUPFAM" id="SSF53613">
    <property type="entry name" value="Ribokinase-like"/>
    <property type="match status" value="1"/>
</dbReference>
<accession>A0A0N4YUB6</accession>
<protein>
    <recommendedName>
        <fullName evidence="2">pyridoxal kinase</fullName>
        <ecNumber evidence="2">2.7.1.35</ecNumber>
    </recommendedName>
    <alternativeName>
        <fullName evidence="7">Pyridoxine kinase</fullName>
    </alternativeName>
</protein>
<name>A0A0N4YUB6_NIPBR</name>
<evidence type="ECO:0000256" key="7">
    <source>
        <dbReference type="ARBA" id="ARBA00032808"/>
    </source>
</evidence>
<evidence type="ECO:0000313" key="9">
    <source>
        <dbReference type="EMBL" id="VDL84580.1"/>
    </source>
</evidence>
<dbReference type="Proteomes" id="UP000271162">
    <property type="component" value="Unassembled WGS sequence"/>
</dbReference>
<dbReference type="EMBL" id="UYSL01025585">
    <property type="protein sequence ID" value="VDL84580.1"/>
    <property type="molecule type" value="Genomic_DNA"/>
</dbReference>
<evidence type="ECO:0000256" key="4">
    <source>
        <dbReference type="ARBA" id="ARBA00022741"/>
    </source>
</evidence>
<evidence type="ECO:0000256" key="2">
    <source>
        <dbReference type="ARBA" id="ARBA00012104"/>
    </source>
</evidence>
<keyword evidence="6" id="KW-0067">ATP-binding</keyword>
<comment type="similarity">
    <text evidence="1">Belongs to the pyridoxine kinase family.</text>
</comment>